<name>A0ABS6BXL1_9CLOT</name>
<comment type="caution">
    <text evidence="2">The sequence shown here is derived from an EMBL/GenBank/DDBJ whole genome shotgun (WGS) entry which is preliminary data.</text>
</comment>
<feature type="domain" description="Type I restriction modification DNA specificity" evidence="1">
    <location>
        <begin position="1"/>
        <end position="177"/>
    </location>
</feature>
<dbReference type="PANTHER" id="PTHR30408:SF13">
    <property type="entry name" value="TYPE I RESTRICTION ENZYME HINDI SPECIFICITY SUBUNIT"/>
    <property type="match status" value="1"/>
</dbReference>
<organism evidence="2 3">
    <name type="scientific">Clostridium frigoris</name>
    <dbReference type="NCBI Taxonomy" id="205327"/>
    <lineage>
        <taxon>Bacteria</taxon>
        <taxon>Bacillati</taxon>
        <taxon>Bacillota</taxon>
        <taxon>Clostridia</taxon>
        <taxon>Eubacteriales</taxon>
        <taxon>Clostridiaceae</taxon>
        <taxon>Clostridium</taxon>
    </lineage>
</organism>
<keyword evidence="2" id="KW-0540">Nuclease</keyword>
<dbReference type="Proteomes" id="UP000776252">
    <property type="component" value="Unassembled WGS sequence"/>
</dbReference>
<dbReference type="InterPro" id="IPR000055">
    <property type="entry name" value="Restrct_endonuc_typeI_TRD"/>
</dbReference>
<dbReference type="InterPro" id="IPR052021">
    <property type="entry name" value="Type-I_RS_S_subunit"/>
</dbReference>
<sequence>MSNWEKVRLGNVVIFNPRESISKNQIAKKISMEKLKPFTKFIDKYEMSIFKGGTKFRNGDTLLSRITPCLENGKTSQVTILDENEVGFGSTEFIVLREKEGITDKDYIYYLSISPIFRNIAIQSMVGSSGRQRVQQDALENIEIFIPSLPEQKSIADTLSCFDNKIEINTRINKIIEEMAQTIFKSWFVDFEPFKDGEFEESELGSIPNGWRTGTLGELIYDTLGGDWGKEISKGKFVEEVTCIRGADIPKIASGNKGKPATRFILKKNLEKKQLSGGQIIIEISGGSPTQSTGRTALITEELVAIYDKPLICTNFCRALSLKKNSYSTFVYSMLQYLYKIDLFFQYENGTTGIKNLDTNNLFNKYQIVIPTDKIMGEYEEVFSTLIKSIYNNGSQSDKLSTIRDTILPKLISGEIRVPIEGVELNG</sequence>
<evidence type="ECO:0000259" key="1">
    <source>
        <dbReference type="Pfam" id="PF01420"/>
    </source>
</evidence>
<dbReference type="Pfam" id="PF01420">
    <property type="entry name" value="Methylase_S"/>
    <property type="match status" value="1"/>
</dbReference>
<dbReference type="EMBL" id="JAHLDV010000059">
    <property type="protein sequence ID" value="MBU3161345.1"/>
    <property type="molecule type" value="Genomic_DNA"/>
</dbReference>
<dbReference type="CDD" id="cd17260">
    <property type="entry name" value="RMtype1_S_EcoEI-TRD1-CR1_like"/>
    <property type="match status" value="1"/>
</dbReference>
<evidence type="ECO:0000313" key="3">
    <source>
        <dbReference type="Proteomes" id="UP000776252"/>
    </source>
</evidence>
<proteinExistence type="predicted"/>
<accession>A0ABS6BXL1</accession>
<dbReference type="GO" id="GO:0004519">
    <property type="term" value="F:endonuclease activity"/>
    <property type="evidence" value="ECO:0007669"/>
    <property type="project" value="UniProtKB-KW"/>
</dbReference>
<dbReference type="PANTHER" id="PTHR30408">
    <property type="entry name" value="TYPE-1 RESTRICTION ENZYME ECOKI SPECIFICITY PROTEIN"/>
    <property type="match status" value="1"/>
</dbReference>
<keyword evidence="2" id="KW-0255">Endonuclease</keyword>
<gene>
    <name evidence="2" type="ORF">KPL37_16675</name>
</gene>
<keyword evidence="2" id="KW-0378">Hydrolase</keyword>
<reference evidence="2 3" key="1">
    <citation type="submission" date="2021-06" db="EMBL/GenBank/DDBJ databases">
        <title>Clostridia strains as spoilage organisms.</title>
        <authorList>
            <person name="Wambui J."/>
            <person name="Stephan R."/>
            <person name="Stevens M.J.A."/>
        </authorList>
    </citation>
    <scope>NUCLEOTIDE SEQUENCE [LARGE SCALE GENOMIC DNA]</scope>
    <source>
        <strain evidence="2 3">DSM 14204</strain>
    </source>
</reference>
<dbReference type="RefSeq" id="WP_216151160.1">
    <property type="nucleotide sequence ID" value="NZ_JAHLDV010000059.1"/>
</dbReference>
<evidence type="ECO:0000313" key="2">
    <source>
        <dbReference type="EMBL" id="MBU3161345.1"/>
    </source>
</evidence>
<protein>
    <submittedName>
        <fullName evidence="2">Restriction endonuclease subunit S</fullName>
    </submittedName>
</protein>
<keyword evidence="3" id="KW-1185">Reference proteome</keyword>